<name>A0A9N9E2P7_9GLOM</name>
<dbReference type="AlphaFoldDB" id="A0A9N9E2P7"/>
<dbReference type="InterPro" id="IPR044925">
    <property type="entry name" value="His-Me_finger_sf"/>
</dbReference>
<feature type="region of interest" description="Disordered" evidence="1">
    <location>
        <begin position="40"/>
        <end position="94"/>
    </location>
</feature>
<dbReference type="InterPro" id="IPR004211">
    <property type="entry name" value="Endonuclease_7"/>
</dbReference>
<evidence type="ECO:0000313" key="2">
    <source>
        <dbReference type="EMBL" id="CAG8657712.1"/>
    </source>
</evidence>
<dbReference type="PANTHER" id="PTHR31511">
    <property type="entry name" value="PROTEIN CBG23764"/>
    <property type="match status" value="1"/>
</dbReference>
<evidence type="ECO:0000256" key="1">
    <source>
        <dbReference type="SAM" id="MobiDB-lite"/>
    </source>
</evidence>
<comment type="caution">
    <text evidence="2">The sequence shown here is derived from an EMBL/GenBank/DDBJ whole genome shotgun (WGS) entry which is preliminary data.</text>
</comment>
<gene>
    <name evidence="2" type="ORF">PBRASI_LOCUS10610</name>
</gene>
<evidence type="ECO:0000313" key="3">
    <source>
        <dbReference type="Proteomes" id="UP000789739"/>
    </source>
</evidence>
<dbReference type="Proteomes" id="UP000789739">
    <property type="component" value="Unassembled WGS sequence"/>
</dbReference>
<dbReference type="OrthoDB" id="2331628at2759"/>
<sequence>MARKDKKNRTCNRCGYTCSTPQMLRAHLNRKNPCRHRVIPTTNPIQVPDPIPETNPIQIPEPISQIDPEAGPGPSTQAHREGILQNNPTNDSDIESNITQEEINYLIALGLIEEPEIEEIWPELGGTLLADKAKSKKFRSQYRDSGLASITIKPPPGDILFEEAEVGDPDRPHSSLSSLTKWQAIVPSIENQAYKFNIPIGDPEKYAEAPYMPHLMALAREQITSVLKAELRRKDQIKSAIVVYCNYMKMEKKDKGDKGMLSIPIPIYQQKYHNGRMRAILSENDIDEHITLSGGEIDAKIEAFLNNGSGWTLIRIEMMFIEVYAYRKAVGGSYKPTPKKLANTKCTINPDNSKTGDDMCLMHALDAYFASKDGITKNLQRLSVISPYSNKVNLDGIPMPTPICNRTFQKIEVQNPEISINVWEWKEETATPKPVIASKNFFIPNSCKVAGCEHPRPNECMTKRPHIIHLMALTDVNKAEDTGKYGQRNHFLWIKNPDALVFKDTAHHGKKHLCNRCFLSWPSEKSLTYHQKWCFGLGEAPQKVTMPEKGKNDIEKFKNYARMIYAPCVIVADFEGDNKKCDESYGGNMRKFAEQKANSFSYVIHWIDTNDTWGPFIYRGPNATQEFVRRIDQELVRINKVLAIKAERIVTDEYQRKFRNADKCWICHKELNGDKVWDHCHITGKFRGASHNDCNLKLQITPWKTPIPIVFHNFRGYDSHLICESVGRSVNAKQIDVIAETFERYKSMRVGQLRYIDSMQFMNTSLAKLAENLGAVKCKDSNCKHFHRIDDDRCFGTLENHKITCQIYKNLSPEQIALVCRKGVYPYEYIDSHDRFSETELPPFHEFHGKLN</sequence>
<protein>
    <submittedName>
        <fullName evidence="2">8054_t:CDS:1</fullName>
    </submittedName>
</protein>
<feature type="non-terminal residue" evidence="2">
    <location>
        <position position="852"/>
    </location>
</feature>
<keyword evidence="3" id="KW-1185">Reference proteome</keyword>
<dbReference type="EMBL" id="CAJVPI010003373">
    <property type="protein sequence ID" value="CAG8657712.1"/>
    <property type="molecule type" value="Genomic_DNA"/>
</dbReference>
<dbReference type="Pfam" id="PF02945">
    <property type="entry name" value="Endonuclease_7"/>
    <property type="match status" value="1"/>
</dbReference>
<feature type="compositionally biased region" description="Polar residues" evidence="1">
    <location>
        <begin position="84"/>
        <end position="94"/>
    </location>
</feature>
<accession>A0A9N9E2P7</accession>
<reference evidence="2" key="1">
    <citation type="submission" date="2021-06" db="EMBL/GenBank/DDBJ databases">
        <authorList>
            <person name="Kallberg Y."/>
            <person name="Tangrot J."/>
            <person name="Rosling A."/>
        </authorList>
    </citation>
    <scope>NUCLEOTIDE SEQUENCE</scope>
    <source>
        <strain evidence="2">BR232B</strain>
    </source>
</reference>
<dbReference type="InterPro" id="IPR038563">
    <property type="entry name" value="Endonuclease_7_sf"/>
</dbReference>
<dbReference type="Gene3D" id="3.40.1800.10">
    <property type="entry name" value="His-Me finger endonucleases"/>
    <property type="match status" value="1"/>
</dbReference>
<dbReference type="SUPFAM" id="SSF54060">
    <property type="entry name" value="His-Me finger endonucleases"/>
    <property type="match status" value="1"/>
</dbReference>
<dbReference type="PANTHER" id="PTHR31511:SF12">
    <property type="entry name" value="RHO TERMINATION FACTOR N-TERMINAL DOMAIN-CONTAINING PROTEIN"/>
    <property type="match status" value="1"/>
</dbReference>
<organism evidence="2 3">
    <name type="scientific">Paraglomus brasilianum</name>
    <dbReference type="NCBI Taxonomy" id="144538"/>
    <lineage>
        <taxon>Eukaryota</taxon>
        <taxon>Fungi</taxon>
        <taxon>Fungi incertae sedis</taxon>
        <taxon>Mucoromycota</taxon>
        <taxon>Glomeromycotina</taxon>
        <taxon>Glomeromycetes</taxon>
        <taxon>Paraglomerales</taxon>
        <taxon>Paraglomeraceae</taxon>
        <taxon>Paraglomus</taxon>
    </lineage>
</organism>
<proteinExistence type="predicted"/>